<name>A0A814T0S9_9BILA</name>
<comment type="caution">
    <text evidence="6">The sequence shown here is derived from an EMBL/GenBank/DDBJ whole genome shotgun (WGS) entry which is preliminary data.</text>
</comment>
<feature type="compositionally biased region" description="Basic residues" evidence="2">
    <location>
        <begin position="308"/>
        <end position="322"/>
    </location>
</feature>
<dbReference type="CDD" id="cd07061">
    <property type="entry name" value="HP_HAP_like"/>
    <property type="match status" value="1"/>
</dbReference>
<dbReference type="PANTHER" id="PTHR20963">
    <property type="entry name" value="MULTIPLE INOSITOL POLYPHOSPHATE PHOSPHATASE-RELATED"/>
    <property type="match status" value="1"/>
</dbReference>
<dbReference type="GO" id="GO:0003993">
    <property type="term" value="F:acid phosphatase activity"/>
    <property type="evidence" value="ECO:0007669"/>
    <property type="project" value="TreeGrafter"/>
</dbReference>
<protein>
    <recommendedName>
        <fullName evidence="8">3-phytase</fullName>
    </recommendedName>
</protein>
<dbReference type="OrthoDB" id="9990755at2759"/>
<dbReference type="EMBL" id="CAJNOM010000156">
    <property type="protein sequence ID" value="CAF1153632.1"/>
    <property type="molecule type" value="Genomic_DNA"/>
</dbReference>
<evidence type="ECO:0008006" key="8">
    <source>
        <dbReference type="Google" id="ProtNLM"/>
    </source>
</evidence>
<gene>
    <name evidence="5" type="ORF">BJG266_LOCUS7657</name>
    <name evidence="4" type="ORF">QVE165_LOCUS16</name>
    <name evidence="6" type="ORF">QVE165_LOCUS23157</name>
</gene>
<dbReference type="Pfam" id="PF00328">
    <property type="entry name" value="His_Phos_2"/>
    <property type="match status" value="1"/>
</dbReference>
<dbReference type="PANTHER" id="PTHR20963:SF43">
    <property type="entry name" value="PUTATIVE (AFU_ORTHOLOGUE AFUA_7G01240)-RELATED"/>
    <property type="match status" value="1"/>
</dbReference>
<evidence type="ECO:0000313" key="4">
    <source>
        <dbReference type="EMBL" id="CAF0728119.1"/>
    </source>
</evidence>
<feature type="compositionally biased region" description="Basic and acidic residues" evidence="2">
    <location>
        <begin position="295"/>
        <end position="306"/>
    </location>
</feature>
<dbReference type="EMBL" id="CAJNOM010000001">
    <property type="protein sequence ID" value="CAF0728119.1"/>
    <property type="molecule type" value="Genomic_DNA"/>
</dbReference>
<feature type="transmembrane region" description="Helical" evidence="3">
    <location>
        <begin position="60"/>
        <end position="82"/>
    </location>
</feature>
<keyword evidence="3" id="KW-1133">Transmembrane helix</keyword>
<keyword evidence="3" id="KW-0812">Transmembrane</keyword>
<accession>A0A814T0S9</accession>
<evidence type="ECO:0000256" key="1">
    <source>
        <dbReference type="ARBA" id="ARBA00022801"/>
    </source>
</evidence>
<sequence length="825" mass="93893">MHTFKSEYIRTPTGDDIERKDLELRNVRSSDEQNRTVLDTQEEKHHLGLRPWWKQTRNMGFVMLLIFLVSISIIGYIGYHILNTSNTLAVQKQDDFNDGNDQSEQLPQLRLSSYDEESDGPEIVGHMRLYFRESIRTGGRSSSHRLYVPVARYNRRHFPLEGPFINLMPRIPIFSNRRDKQTIINTKHGLYVLPSLINRYGKRFSIAELIASGYISLTSSGRRPNGNIDMVTLFQTNSLKGPEIPKIDPSTNRFMGDIRTNYGSFSIPRQSETVIEHISDYKEDDDNDSDDYEEKEERNTYRESPNRYKSRQKPRTHYRPTSKRSSNGSSVKYPTTTKPTETTTKRPLSRKEFDISRYWGNLSPYRPSNGFGVKYNEIPSDCTTSQVHILHRHGQRFPSGTFDDGGNTQRFADKVTNDSRYGKLRATGSLAFLNKYEYKLGLNLLTAIGSTTAFTSGSNFWTRYGRFLYENMSNSTQWNDSLNVFADGSPRRKPFIRTTSQTRIYESARWWASGFFNNPDGGSSNTSYDLLIIPEGGTENNTLASYDSCTNYNDPTIVFIGDTAQAVFYNNYLKDAVGRFSTHLNSDFNLTAMDVYAMQTICPYEVAYFGSSDFCSLFTDQEWIDFGYSLSIQFYGDYSFGNPTGRAQGIGYVQELLARLQNRYIDISESSVNSTLDNNPTTFPLGQPFYLDYSHDDIIVSVLTALGMEYFKGPSTDLPYDIPHAPNPPENFDLSQMTPFGARLFTEVLTCSSSNPKVKKTKSTVYSKPNITDGKKFIQDFLVATAKTNEEAQYAAACFEDYAAKKLITSQVSNGNLDSTDAARK</sequence>
<feature type="compositionally biased region" description="Polar residues" evidence="2">
    <location>
        <begin position="323"/>
        <end position="333"/>
    </location>
</feature>
<keyword evidence="3" id="KW-0472">Membrane</keyword>
<evidence type="ECO:0000313" key="5">
    <source>
        <dbReference type="EMBL" id="CAF0847486.1"/>
    </source>
</evidence>
<reference evidence="6" key="1">
    <citation type="submission" date="2021-02" db="EMBL/GenBank/DDBJ databases">
        <authorList>
            <person name="Nowell W R."/>
        </authorList>
    </citation>
    <scope>NUCLEOTIDE SEQUENCE</scope>
</reference>
<keyword evidence="7" id="KW-1185">Reference proteome</keyword>
<dbReference type="EMBL" id="CAJNOI010000023">
    <property type="protein sequence ID" value="CAF0847486.1"/>
    <property type="molecule type" value="Genomic_DNA"/>
</dbReference>
<dbReference type="Proteomes" id="UP000663832">
    <property type="component" value="Unassembled WGS sequence"/>
</dbReference>
<evidence type="ECO:0000256" key="3">
    <source>
        <dbReference type="SAM" id="Phobius"/>
    </source>
</evidence>
<dbReference type="Gene3D" id="3.40.50.1240">
    <property type="entry name" value="Phosphoglycerate mutase-like"/>
    <property type="match status" value="1"/>
</dbReference>
<dbReference type="InterPro" id="IPR029033">
    <property type="entry name" value="His_PPase_superfam"/>
</dbReference>
<feature type="compositionally biased region" description="Acidic residues" evidence="2">
    <location>
        <begin position="282"/>
        <end position="294"/>
    </location>
</feature>
<evidence type="ECO:0000256" key="2">
    <source>
        <dbReference type="SAM" id="MobiDB-lite"/>
    </source>
</evidence>
<evidence type="ECO:0000313" key="6">
    <source>
        <dbReference type="EMBL" id="CAF1153632.1"/>
    </source>
</evidence>
<organism evidence="6 7">
    <name type="scientific">Adineta steineri</name>
    <dbReference type="NCBI Taxonomy" id="433720"/>
    <lineage>
        <taxon>Eukaryota</taxon>
        <taxon>Metazoa</taxon>
        <taxon>Spiralia</taxon>
        <taxon>Gnathifera</taxon>
        <taxon>Rotifera</taxon>
        <taxon>Eurotatoria</taxon>
        <taxon>Bdelloidea</taxon>
        <taxon>Adinetida</taxon>
        <taxon>Adinetidae</taxon>
        <taxon>Adineta</taxon>
    </lineage>
</organism>
<feature type="region of interest" description="Disordered" evidence="2">
    <location>
        <begin position="278"/>
        <end position="348"/>
    </location>
</feature>
<evidence type="ECO:0000313" key="7">
    <source>
        <dbReference type="Proteomes" id="UP000663832"/>
    </source>
</evidence>
<dbReference type="AlphaFoldDB" id="A0A814T0S9"/>
<dbReference type="SUPFAM" id="SSF53254">
    <property type="entry name" value="Phosphoglycerate mutase-like"/>
    <property type="match status" value="1"/>
</dbReference>
<dbReference type="InterPro" id="IPR000560">
    <property type="entry name" value="His_Pase_clade-2"/>
</dbReference>
<dbReference type="Proteomes" id="UP000663877">
    <property type="component" value="Unassembled WGS sequence"/>
</dbReference>
<proteinExistence type="predicted"/>
<keyword evidence="1" id="KW-0378">Hydrolase</keyword>